<comment type="similarity">
    <text evidence="1">Belongs to the UbiT family.</text>
</comment>
<reference evidence="3 4" key="1">
    <citation type="submission" date="2020-08" db="EMBL/GenBank/DDBJ databases">
        <title>Genomic Encyclopedia of Type Strains, Phase IV (KMG-IV): sequencing the most valuable type-strain genomes for metagenomic binning, comparative biology and taxonomic classification.</title>
        <authorList>
            <person name="Goeker M."/>
        </authorList>
    </citation>
    <scope>NUCLEOTIDE SEQUENCE [LARGE SCALE GENOMIC DNA]</scope>
    <source>
        <strain evidence="3 4">DSM 22975</strain>
    </source>
</reference>
<feature type="domain" description="SCP2" evidence="2">
    <location>
        <begin position="40"/>
        <end position="135"/>
    </location>
</feature>
<dbReference type="InterPro" id="IPR003033">
    <property type="entry name" value="SCP2_sterol-bd_dom"/>
</dbReference>
<dbReference type="UniPathway" id="UPA00232"/>
<dbReference type="PIRSF" id="PIRSF025550">
    <property type="entry name" value="UCP025550_lpd_carrier"/>
    <property type="match status" value="1"/>
</dbReference>
<keyword evidence="1" id="KW-0831">Ubiquinone biosynthesis</keyword>
<dbReference type="AlphaFoldDB" id="A0A841GR09"/>
<accession>A0A841GR09</accession>
<dbReference type="InterPro" id="IPR016830">
    <property type="entry name" value="UbiT"/>
</dbReference>
<proteinExistence type="inferred from homology"/>
<dbReference type="SUPFAM" id="SSF55718">
    <property type="entry name" value="SCP-like"/>
    <property type="match status" value="1"/>
</dbReference>
<dbReference type="GO" id="GO:0006744">
    <property type="term" value="P:ubiquinone biosynthetic process"/>
    <property type="evidence" value="ECO:0007669"/>
    <property type="project" value="UniProtKB-UniRule"/>
</dbReference>
<comment type="caution">
    <text evidence="3">The sequence shown here is derived from an EMBL/GenBank/DDBJ whole genome shotgun (WGS) entry which is preliminary data.</text>
</comment>
<comment type="pathway">
    <text evidence="1">Cofactor biosynthesis; ubiquinone biosynthesis.</text>
</comment>
<dbReference type="Proteomes" id="UP000585721">
    <property type="component" value="Unassembled WGS sequence"/>
</dbReference>
<dbReference type="HAMAP" id="MF_02231">
    <property type="entry name" value="UbiT"/>
    <property type="match status" value="1"/>
</dbReference>
<dbReference type="EMBL" id="JACHGR010000006">
    <property type="protein sequence ID" value="MBB6056063.1"/>
    <property type="molecule type" value="Genomic_DNA"/>
</dbReference>
<evidence type="ECO:0000259" key="2">
    <source>
        <dbReference type="Pfam" id="PF02036"/>
    </source>
</evidence>
<keyword evidence="4" id="KW-1185">Reference proteome</keyword>
<dbReference type="InterPro" id="IPR036527">
    <property type="entry name" value="SCP2_sterol-bd_dom_sf"/>
</dbReference>
<comment type="function">
    <text evidence="1">Required for O(2)-independent ubiquinone (coenzyme Q) biosynthesis. Likely functions as an accessory factor.</text>
</comment>
<name>A0A841GR09_9GAMM</name>
<protein>
    <recommendedName>
        <fullName evidence="1">Ubiquinone biosynthesis accessory factor UbiT</fullName>
    </recommendedName>
</protein>
<dbReference type="Pfam" id="PF02036">
    <property type="entry name" value="SCP2"/>
    <property type="match status" value="1"/>
</dbReference>
<evidence type="ECO:0000313" key="3">
    <source>
        <dbReference type="EMBL" id="MBB6056063.1"/>
    </source>
</evidence>
<evidence type="ECO:0000313" key="4">
    <source>
        <dbReference type="Proteomes" id="UP000585721"/>
    </source>
</evidence>
<sequence length="174" mass="19656">MLLKNLHHKLVLQAPQLLRLPVSLIPFAAKKAAMVFILQRVFKEALEDGDFEFLEDRLLKVSVDDLQLSCFITLQQGQLLVQEQSDSFDVSFAAGLNDLILIAGRKEDPDSLFFQRRLRIEGDTELGLEVKNLIDSLDLDELPKIVRLALNDLALFVQKGIQTPEMTLERAATI</sequence>
<gene>
    <name evidence="1" type="primary">ubiT</name>
    <name evidence="3" type="ORF">HNR75_001993</name>
</gene>
<organism evidence="3 4">
    <name type="scientific">Tolumonas osonensis</name>
    <dbReference type="NCBI Taxonomy" id="675874"/>
    <lineage>
        <taxon>Bacteria</taxon>
        <taxon>Pseudomonadati</taxon>
        <taxon>Pseudomonadota</taxon>
        <taxon>Gammaproteobacteria</taxon>
        <taxon>Aeromonadales</taxon>
        <taxon>Aeromonadaceae</taxon>
        <taxon>Tolumonas</taxon>
    </lineage>
</organism>
<dbReference type="Gene3D" id="3.30.1050.10">
    <property type="entry name" value="SCP2 sterol-binding domain"/>
    <property type="match status" value="1"/>
</dbReference>
<evidence type="ECO:0000256" key="1">
    <source>
        <dbReference type="HAMAP-Rule" id="MF_02231"/>
    </source>
</evidence>